<reference evidence="1" key="1">
    <citation type="journal article" date="2020" name="Stud. Mycol.">
        <title>101 Dothideomycetes genomes: a test case for predicting lifestyles and emergence of pathogens.</title>
        <authorList>
            <person name="Haridas S."/>
            <person name="Albert R."/>
            <person name="Binder M."/>
            <person name="Bloem J."/>
            <person name="Labutti K."/>
            <person name="Salamov A."/>
            <person name="Andreopoulos B."/>
            <person name="Baker S."/>
            <person name="Barry K."/>
            <person name="Bills G."/>
            <person name="Bluhm B."/>
            <person name="Cannon C."/>
            <person name="Castanera R."/>
            <person name="Culley D."/>
            <person name="Daum C."/>
            <person name="Ezra D."/>
            <person name="Gonzalez J."/>
            <person name="Henrissat B."/>
            <person name="Kuo A."/>
            <person name="Liang C."/>
            <person name="Lipzen A."/>
            <person name="Lutzoni F."/>
            <person name="Magnuson J."/>
            <person name="Mondo S."/>
            <person name="Nolan M."/>
            <person name="Ohm R."/>
            <person name="Pangilinan J."/>
            <person name="Park H.-J."/>
            <person name="Ramirez L."/>
            <person name="Alfaro M."/>
            <person name="Sun H."/>
            <person name="Tritt A."/>
            <person name="Yoshinaga Y."/>
            <person name="Zwiers L.-H."/>
            <person name="Turgeon B."/>
            <person name="Goodwin S."/>
            <person name="Spatafora J."/>
            <person name="Crous P."/>
            <person name="Grigoriev I."/>
        </authorList>
    </citation>
    <scope>NUCLEOTIDE SEQUENCE</scope>
    <source>
        <strain evidence="1">CBS 675.92</strain>
    </source>
</reference>
<dbReference type="EMBL" id="ML977014">
    <property type="protein sequence ID" value="KAF1951864.1"/>
    <property type="molecule type" value="Genomic_DNA"/>
</dbReference>
<sequence>MLITNHGELRLRFWVCDTRTNRKSIKKQTTFVSLQLLGLAAWIGEVIQATRSLYFGYIFHSFDYGMNGLPFLA</sequence>
<name>A0A6A5TI71_9PLEO</name>
<protein>
    <submittedName>
        <fullName evidence="1">Uncharacterized protein</fullName>
    </submittedName>
</protein>
<evidence type="ECO:0000313" key="2">
    <source>
        <dbReference type="Proteomes" id="UP000800035"/>
    </source>
</evidence>
<dbReference type="AlphaFoldDB" id="A0A6A5TI71"/>
<evidence type="ECO:0000313" key="1">
    <source>
        <dbReference type="EMBL" id="KAF1951864.1"/>
    </source>
</evidence>
<organism evidence="1 2">
    <name type="scientific">Byssothecium circinans</name>
    <dbReference type="NCBI Taxonomy" id="147558"/>
    <lineage>
        <taxon>Eukaryota</taxon>
        <taxon>Fungi</taxon>
        <taxon>Dikarya</taxon>
        <taxon>Ascomycota</taxon>
        <taxon>Pezizomycotina</taxon>
        <taxon>Dothideomycetes</taxon>
        <taxon>Pleosporomycetidae</taxon>
        <taxon>Pleosporales</taxon>
        <taxon>Massarineae</taxon>
        <taxon>Massarinaceae</taxon>
        <taxon>Byssothecium</taxon>
    </lineage>
</organism>
<accession>A0A6A5TI71</accession>
<dbReference type="Proteomes" id="UP000800035">
    <property type="component" value="Unassembled WGS sequence"/>
</dbReference>
<keyword evidence="2" id="KW-1185">Reference proteome</keyword>
<proteinExistence type="predicted"/>
<gene>
    <name evidence="1" type="ORF">CC80DRAFT_188141</name>
</gene>